<comment type="subcellular location">
    <subcellularLocation>
        <location evidence="1">Membrane</location>
        <topology evidence="1">Single-pass type II membrane protein</topology>
    </subcellularLocation>
</comment>
<dbReference type="OrthoDB" id="414175at2759"/>
<evidence type="ECO:0000313" key="13">
    <source>
        <dbReference type="EMBL" id="CAD7244295.1"/>
    </source>
</evidence>
<dbReference type="PANTHER" id="PTHR23033">
    <property type="entry name" value="BETA1,3-GALACTOSYLTRANSFERASE"/>
    <property type="match status" value="1"/>
</dbReference>
<keyword evidence="9" id="KW-0735">Signal-anchor</keyword>
<protein>
    <recommendedName>
        <fullName evidence="4">N-acetylgalactosaminide beta-1,3-galactosyltransferase</fullName>
        <ecNumber evidence="4">2.4.1.122</ecNumber>
    </recommendedName>
</protein>
<evidence type="ECO:0000256" key="10">
    <source>
        <dbReference type="ARBA" id="ARBA00022989"/>
    </source>
</evidence>
<dbReference type="EMBL" id="LR900122">
    <property type="protein sequence ID" value="CAD7244295.1"/>
    <property type="molecule type" value="Genomic_DNA"/>
</dbReference>
<dbReference type="InterPro" id="IPR026050">
    <property type="entry name" value="C1GALT1/C1GALT1_chp1"/>
</dbReference>
<evidence type="ECO:0000256" key="4">
    <source>
        <dbReference type="ARBA" id="ARBA00012557"/>
    </source>
</evidence>
<dbReference type="GO" id="GO:0016020">
    <property type="term" value="C:membrane"/>
    <property type="evidence" value="ECO:0007669"/>
    <property type="project" value="UniProtKB-SubCell"/>
</dbReference>
<dbReference type="AlphaFoldDB" id="A0A7R8XBP5"/>
<dbReference type="EMBL" id="CAJPEV010000605">
    <property type="protein sequence ID" value="CAG0886869.1"/>
    <property type="molecule type" value="Genomic_DNA"/>
</dbReference>
<evidence type="ECO:0000256" key="7">
    <source>
        <dbReference type="ARBA" id="ARBA00022692"/>
    </source>
</evidence>
<evidence type="ECO:0000256" key="2">
    <source>
        <dbReference type="ARBA" id="ARBA00004922"/>
    </source>
</evidence>
<keyword evidence="8" id="KW-0547">Nucleotide-binding</keyword>
<sequence length="238" mass="27920">MARGYRMNRNMIPNGNALLVAEEGVLEMSQRVRVLCAIMTHPRNHEKKAKHVRDTWGKRCDVLLFMSSVEDPSLPTVALKVKEGRQHLSKKTHESFRYIYQHHLDDADWFLKADDDTYVVMENLRFMLHDRNRKCLNFVGVQPGDTRDELGRWRFLPFAPETHLNPGFFLGKYDWLWKHTFYPYREGPECCSDKAIAFHYISPNLMHALEYFTYRLHPFGVQHQPLVSNDTGVSKSPP</sequence>
<keyword evidence="6" id="KW-0808">Transferase</keyword>
<dbReference type="GO" id="GO:0016263">
    <property type="term" value="F:glycoprotein-N-acetylgalactosamine 3-beta-galactosyltransferase activity"/>
    <property type="evidence" value="ECO:0007669"/>
    <property type="project" value="UniProtKB-EC"/>
</dbReference>
<feature type="domain" description="Fringe-like glycosyltransferase" evidence="12">
    <location>
        <begin position="33"/>
        <end position="140"/>
    </location>
</feature>
<dbReference type="InterPro" id="IPR003378">
    <property type="entry name" value="Fringe-like_glycosylTrfase"/>
</dbReference>
<keyword evidence="7" id="KW-0812">Transmembrane</keyword>
<keyword evidence="10" id="KW-1133">Transmembrane helix</keyword>
<keyword evidence="5" id="KW-0328">Glycosyltransferase</keyword>
<accession>A0A7R8XBP5</accession>
<reference evidence="13" key="1">
    <citation type="submission" date="2020-11" db="EMBL/GenBank/DDBJ databases">
        <authorList>
            <person name="Tran Van P."/>
        </authorList>
    </citation>
    <scope>NUCLEOTIDE SEQUENCE</scope>
</reference>
<comment type="pathway">
    <text evidence="2">Protein modification; protein glycosylation.</text>
</comment>
<keyword evidence="14" id="KW-1185">Reference proteome</keyword>
<evidence type="ECO:0000259" key="12">
    <source>
        <dbReference type="Pfam" id="PF02434"/>
    </source>
</evidence>
<evidence type="ECO:0000313" key="14">
    <source>
        <dbReference type="Proteomes" id="UP000677054"/>
    </source>
</evidence>
<dbReference type="Pfam" id="PF02434">
    <property type="entry name" value="Fringe"/>
    <property type="match status" value="1"/>
</dbReference>
<gene>
    <name evidence="13" type="ORF">DSTB1V02_LOCUS4195</name>
</gene>
<dbReference type="Gene3D" id="3.90.550.50">
    <property type="match status" value="1"/>
</dbReference>
<evidence type="ECO:0000256" key="9">
    <source>
        <dbReference type="ARBA" id="ARBA00022968"/>
    </source>
</evidence>
<evidence type="ECO:0000256" key="11">
    <source>
        <dbReference type="ARBA" id="ARBA00023136"/>
    </source>
</evidence>
<comment type="similarity">
    <text evidence="3">Belongs to the glycosyltransferase 31 family. Beta3-Gal-T subfamily.</text>
</comment>
<evidence type="ECO:0000256" key="5">
    <source>
        <dbReference type="ARBA" id="ARBA00022676"/>
    </source>
</evidence>
<proteinExistence type="inferred from homology"/>
<dbReference type="GO" id="GO:0000166">
    <property type="term" value="F:nucleotide binding"/>
    <property type="evidence" value="ECO:0007669"/>
    <property type="project" value="UniProtKB-KW"/>
</dbReference>
<evidence type="ECO:0000256" key="6">
    <source>
        <dbReference type="ARBA" id="ARBA00022679"/>
    </source>
</evidence>
<evidence type="ECO:0000256" key="8">
    <source>
        <dbReference type="ARBA" id="ARBA00022741"/>
    </source>
</evidence>
<dbReference type="UniPathway" id="UPA00378"/>
<dbReference type="PANTHER" id="PTHR23033:SF14">
    <property type="entry name" value="GLYCOPROTEIN-N-ACETYLGALACTOSAMINE 3-BETA-GALACTOSYLTRANSFERASE 1-RELATED"/>
    <property type="match status" value="1"/>
</dbReference>
<organism evidence="13">
    <name type="scientific">Darwinula stevensoni</name>
    <dbReference type="NCBI Taxonomy" id="69355"/>
    <lineage>
        <taxon>Eukaryota</taxon>
        <taxon>Metazoa</taxon>
        <taxon>Ecdysozoa</taxon>
        <taxon>Arthropoda</taxon>
        <taxon>Crustacea</taxon>
        <taxon>Oligostraca</taxon>
        <taxon>Ostracoda</taxon>
        <taxon>Podocopa</taxon>
        <taxon>Podocopida</taxon>
        <taxon>Darwinulocopina</taxon>
        <taxon>Darwinuloidea</taxon>
        <taxon>Darwinulidae</taxon>
        <taxon>Darwinula</taxon>
    </lineage>
</organism>
<keyword evidence="11" id="KW-0472">Membrane</keyword>
<name>A0A7R8XBP5_9CRUS</name>
<evidence type="ECO:0000256" key="1">
    <source>
        <dbReference type="ARBA" id="ARBA00004606"/>
    </source>
</evidence>
<evidence type="ECO:0000256" key="3">
    <source>
        <dbReference type="ARBA" id="ARBA00006462"/>
    </source>
</evidence>
<dbReference type="EC" id="2.4.1.122" evidence="4"/>
<dbReference type="Proteomes" id="UP000677054">
    <property type="component" value="Unassembled WGS sequence"/>
</dbReference>